<organism evidence="8 9">
    <name type="scientific">Cryobacterium glaciale</name>
    <dbReference type="NCBI Taxonomy" id="1259145"/>
    <lineage>
        <taxon>Bacteria</taxon>
        <taxon>Bacillati</taxon>
        <taxon>Actinomycetota</taxon>
        <taxon>Actinomycetes</taxon>
        <taxon>Micrococcales</taxon>
        <taxon>Microbacteriaceae</taxon>
        <taxon>Cryobacterium</taxon>
    </lineage>
</organism>
<dbReference type="InterPro" id="IPR002328">
    <property type="entry name" value="ADH_Zn_CS"/>
</dbReference>
<evidence type="ECO:0000313" key="9">
    <source>
        <dbReference type="Proteomes" id="UP000298173"/>
    </source>
</evidence>
<gene>
    <name evidence="8" type="ORF">E3O06_06140</name>
</gene>
<comment type="similarity">
    <text evidence="2 6">Belongs to the zinc-containing alcohol dehydrogenase family.</text>
</comment>
<dbReference type="RefSeq" id="WP_134502085.1">
    <property type="nucleotide sequence ID" value="NZ_SOEY01000008.1"/>
</dbReference>
<dbReference type="GO" id="GO:0016491">
    <property type="term" value="F:oxidoreductase activity"/>
    <property type="evidence" value="ECO:0007669"/>
    <property type="project" value="UniProtKB-KW"/>
</dbReference>
<evidence type="ECO:0000256" key="5">
    <source>
        <dbReference type="ARBA" id="ARBA00023002"/>
    </source>
</evidence>
<dbReference type="InterPro" id="IPR020843">
    <property type="entry name" value="ER"/>
</dbReference>
<evidence type="ECO:0000256" key="3">
    <source>
        <dbReference type="ARBA" id="ARBA00022723"/>
    </source>
</evidence>
<sequence>MTVLTNRRVVVNSATDIVLERTAVPVPGANEVLVRSAVVGICGSDMHAAHGKHPFMSLPFRPGHEVVGVVSGAGANVDPAWIGTRVVIEPNLYCGTCDQCAAGRYNICATLDVFGCQTPGGMADQFVIDVDRVIALPDDLSDLEAALIEPLSTPVHAVRRAGDLTGKRVVVLGAGPIGLFATLAALQAGAATVVVADLLDTKRARAERLGASGSFDSTAADAAEQARALLGGPAHVVFDCVSVAATVHLAIAILDKGGSLMTVGVPQGPLLVDLDLVQDRELTLCGNLMYVREDVAQAIRLLQTKTVPIEEIITATFDLADAAEAFRASDDPEQVKVLVTVGTSVPTTA</sequence>
<name>A0A4R8V0L2_9MICO</name>
<dbReference type="Gene3D" id="3.40.50.720">
    <property type="entry name" value="NAD(P)-binding Rossmann-like Domain"/>
    <property type="match status" value="1"/>
</dbReference>
<dbReference type="GO" id="GO:0008270">
    <property type="term" value="F:zinc ion binding"/>
    <property type="evidence" value="ECO:0007669"/>
    <property type="project" value="InterPro"/>
</dbReference>
<keyword evidence="3 6" id="KW-0479">Metal-binding</keyword>
<evidence type="ECO:0000256" key="6">
    <source>
        <dbReference type="RuleBase" id="RU361277"/>
    </source>
</evidence>
<comment type="caution">
    <text evidence="8">The sequence shown here is derived from an EMBL/GenBank/DDBJ whole genome shotgun (WGS) entry which is preliminary data.</text>
</comment>
<dbReference type="SUPFAM" id="SSF51735">
    <property type="entry name" value="NAD(P)-binding Rossmann-fold domains"/>
    <property type="match status" value="1"/>
</dbReference>
<evidence type="ECO:0000256" key="1">
    <source>
        <dbReference type="ARBA" id="ARBA00001947"/>
    </source>
</evidence>
<dbReference type="Proteomes" id="UP000298173">
    <property type="component" value="Unassembled WGS sequence"/>
</dbReference>
<accession>A0A4R8V0L2</accession>
<dbReference type="InterPro" id="IPR013149">
    <property type="entry name" value="ADH-like_C"/>
</dbReference>
<dbReference type="PANTHER" id="PTHR43161">
    <property type="entry name" value="SORBITOL DEHYDROGENASE"/>
    <property type="match status" value="1"/>
</dbReference>
<dbReference type="InterPro" id="IPR011032">
    <property type="entry name" value="GroES-like_sf"/>
</dbReference>
<feature type="domain" description="Enoyl reductase (ER)" evidence="7">
    <location>
        <begin position="14"/>
        <end position="339"/>
    </location>
</feature>
<dbReference type="Gene3D" id="3.90.180.10">
    <property type="entry name" value="Medium-chain alcohol dehydrogenases, catalytic domain"/>
    <property type="match status" value="1"/>
</dbReference>
<proteinExistence type="inferred from homology"/>
<dbReference type="EMBL" id="SOEY01000008">
    <property type="protein sequence ID" value="TFB75398.1"/>
    <property type="molecule type" value="Genomic_DNA"/>
</dbReference>
<keyword evidence="5" id="KW-0560">Oxidoreductase</keyword>
<dbReference type="SMART" id="SM00829">
    <property type="entry name" value="PKS_ER"/>
    <property type="match status" value="1"/>
</dbReference>
<dbReference type="InterPro" id="IPR036291">
    <property type="entry name" value="NAD(P)-bd_dom_sf"/>
</dbReference>
<dbReference type="AlphaFoldDB" id="A0A4R8V0L2"/>
<evidence type="ECO:0000259" key="7">
    <source>
        <dbReference type="SMART" id="SM00829"/>
    </source>
</evidence>
<dbReference type="OrthoDB" id="9797931at2"/>
<dbReference type="PROSITE" id="PS00059">
    <property type="entry name" value="ADH_ZINC"/>
    <property type="match status" value="1"/>
</dbReference>
<evidence type="ECO:0000256" key="2">
    <source>
        <dbReference type="ARBA" id="ARBA00008072"/>
    </source>
</evidence>
<keyword evidence="4 6" id="KW-0862">Zinc</keyword>
<reference evidence="8 9" key="1">
    <citation type="submission" date="2019-03" db="EMBL/GenBank/DDBJ databases">
        <title>Genomics of glacier-inhabiting Cryobacterium strains.</title>
        <authorList>
            <person name="Liu Q."/>
            <person name="Xin Y.-H."/>
        </authorList>
    </citation>
    <scope>NUCLEOTIDE SEQUENCE [LARGE SCALE GENOMIC DNA]</scope>
    <source>
        <strain evidence="8 9">HLT2-23</strain>
    </source>
</reference>
<evidence type="ECO:0000313" key="8">
    <source>
        <dbReference type="EMBL" id="TFB75398.1"/>
    </source>
</evidence>
<dbReference type="Pfam" id="PF00107">
    <property type="entry name" value="ADH_zinc_N"/>
    <property type="match status" value="1"/>
</dbReference>
<dbReference type="SUPFAM" id="SSF50129">
    <property type="entry name" value="GroES-like"/>
    <property type="match status" value="1"/>
</dbReference>
<dbReference type="PANTHER" id="PTHR43161:SF9">
    <property type="entry name" value="SORBITOL DEHYDROGENASE"/>
    <property type="match status" value="1"/>
</dbReference>
<dbReference type="Pfam" id="PF08240">
    <property type="entry name" value="ADH_N"/>
    <property type="match status" value="1"/>
</dbReference>
<keyword evidence="9" id="KW-1185">Reference proteome</keyword>
<comment type="cofactor">
    <cofactor evidence="1 6">
        <name>Zn(2+)</name>
        <dbReference type="ChEBI" id="CHEBI:29105"/>
    </cofactor>
</comment>
<evidence type="ECO:0000256" key="4">
    <source>
        <dbReference type="ARBA" id="ARBA00022833"/>
    </source>
</evidence>
<dbReference type="InterPro" id="IPR013154">
    <property type="entry name" value="ADH-like_N"/>
</dbReference>
<protein>
    <submittedName>
        <fullName evidence="8">Alcohol dehydrogenase</fullName>
    </submittedName>
</protein>